<dbReference type="GO" id="GO:0030170">
    <property type="term" value="F:pyridoxal phosphate binding"/>
    <property type="evidence" value="ECO:0007669"/>
    <property type="project" value="InterPro"/>
</dbReference>
<dbReference type="CDD" id="cd00610">
    <property type="entry name" value="OAT_like"/>
    <property type="match status" value="1"/>
</dbReference>
<keyword evidence="4" id="KW-0808">Transferase</keyword>
<dbReference type="InterPro" id="IPR049704">
    <property type="entry name" value="Aminotrans_3_PPA_site"/>
</dbReference>
<dbReference type="Gene3D" id="3.90.1150.10">
    <property type="entry name" value="Aspartate Aminotransferase, domain 1"/>
    <property type="match status" value="1"/>
</dbReference>
<dbReference type="Proteomes" id="UP000315399">
    <property type="component" value="Unassembled WGS sequence"/>
</dbReference>
<dbReference type="AlphaFoldDB" id="A0A523B9C5"/>
<evidence type="ECO:0000256" key="2">
    <source>
        <dbReference type="ARBA" id="ARBA00022898"/>
    </source>
</evidence>
<dbReference type="PROSITE" id="PS00600">
    <property type="entry name" value="AA_TRANSFER_CLASS_3"/>
    <property type="match status" value="1"/>
</dbReference>
<comment type="similarity">
    <text evidence="1 3">Belongs to the class-III pyridoxal-phosphate-dependent aminotransferase family.</text>
</comment>
<dbReference type="InterPro" id="IPR015422">
    <property type="entry name" value="PyrdxlP-dep_Trfase_small"/>
</dbReference>
<dbReference type="EMBL" id="QNVH01000068">
    <property type="protein sequence ID" value="TDA37525.1"/>
    <property type="molecule type" value="Genomic_DNA"/>
</dbReference>
<organism evidence="4 5">
    <name type="scientific">Thermoproteota archaeon</name>
    <dbReference type="NCBI Taxonomy" id="2056631"/>
    <lineage>
        <taxon>Archaea</taxon>
        <taxon>Thermoproteota</taxon>
    </lineage>
</organism>
<evidence type="ECO:0000313" key="5">
    <source>
        <dbReference type="Proteomes" id="UP000315399"/>
    </source>
</evidence>
<evidence type="ECO:0000256" key="3">
    <source>
        <dbReference type="RuleBase" id="RU003560"/>
    </source>
</evidence>
<proteinExistence type="inferred from homology"/>
<dbReference type="Gene3D" id="3.40.640.10">
    <property type="entry name" value="Type I PLP-dependent aspartate aminotransferase-like (Major domain)"/>
    <property type="match status" value="1"/>
</dbReference>
<protein>
    <submittedName>
        <fullName evidence="4">Aspartate aminotransferase family protein</fullName>
    </submittedName>
</protein>
<dbReference type="SUPFAM" id="SSF53383">
    <property type="entry name" value="PLP-dependent transferases"/>
    <property type="match status" value="1"/>
</dbReference>
<accession>A0A523B9C5</accession>
<keyword evidence="2 3" id="KW-0663">Pyridoxal phosphate</keyword>
<keyword evidence="4" id="KW-0032">Aminotransferase</keyword>
<dbReference type="PANTHER" id="PTHR43094:SF1">
    <property type="entry name" value="AMINOTRANSFERASE CLASS-III"/>
    <property type="match status" value="1"/>
</dbReference>
<evidence type="ECO:0000313" key="4">
    <source>
        <dbReference type="EMBL" id="TDA37525.1"/>
    </source>
</evidence>
<evidence type="ECO:0000256" key="1">
    <source>
        <dbReference type="ARBA" id="ARBA00008954"/>
    </source>
</evidence>
<dbReference type="InterPro" id="IPR005814">
    <property type="entry name" value="Aminotrans_3"/>
</dbReference>
<dbReference type="Pfam" id="PF00202">
    <property type="entry name" value="Aminotran_3"/>
    <property type="match status" value="1"/>
</dbReference>
<dbReference type="PANTHER" id="PTHR43094">
    <property type="entry name" value="AMINOTRANSFERASE"/>
    <property type="match status" value="1"/>
</dbReference>
<gene>
    <name evidence="4" type="ORF">DSO08_05605</name>
</gene>
<name>A0A523B9C5_9CREN</name>
<dbReference type="InterPro" id="IPR015424">
    <property type="entry name" value="PyrdxlP-dep_Trfase"/>
</dbReference>
<dbReference type="NCBIfam" id="NF004755">
    <property type="entry name" value="PRK06082.1"/>
    <property type="match status" value="1"/>
</dbReference>
<dbReference type="InterPro" id="IPR015421">
    <property type="entry name" value="PyrdxlP-dep_Trfase_major"/>
</dbReference>
<dbReference type="GO" id="GO:0008483">
    <property type="term" value="F:transaminase activity"/>
    <property type="evidence" value="ECO:0007669"/>
    <property type="project" value="UniProtKB-KW"/>
</dbReference>
<reference evidence="4 5" key="1">
    <citation type="journal article" date="2019" name="Nat. Microbiol.">
        <title>Expanding anaerobic alkane metabolism in the domain of Archaea.</title>
        <authorList>
            <person name="Wang Y."/>
            <person name="Wegener G."/>
            <person name="Hou J."/>
            <person name="Wang F."/>
            <person name="Xiao X."/>
        </authorList>
    </citation>
    <scope>NUCLEOTIDE SEQUENCE [LARGE SCALE GENOMIC DNA]</scope>
    <source>
        <strain evidence="4">WYZ-LMO10</strain>
    </source>
</reference>
<sequence length="458" mass="50866">MLNIDKLKAEGDLSISPKRREWLEGLPQYIRSILDEDSKYFVHQSLSTPCLNVVRRAYGSYIEDYSGKKYLDFHGNTVHNVGFSNPKVIKAVKEQLEDLSFCPRRYTNVRAIELAKRLVEVSPIGAENSRVLFAPGGAEAIEMAYDLSVRSTGKIKTVSWWDSFHGATMGAKSVGGEAIFRAKLPVVSGTEHVPPPYCYRCPYGHRDVEGCNLVCAEMVNYVIDKNAGDVAAVIAEPIRGAHVVVPPKEYWKIVKEGCEEEGAALVFDEILSGLGRTGKMFACEHYDVVPDIVAIGKSLGGGIMPIAGIIAKKELAEKVENWSIGHFTHEKNPVCAAAGIAVLDIIREERLVERADAMGRYAMKRMEEMKEEHRLIGDVRGVGLFLAIELVRDREKRTKASDEAEEVMYKCFREGLAFKTTGGNILSLMPPLTVSRDEMDKALDIIDGAIREVENKQK</sequence>
<comment type="caution">
    <text evidence="4">The sequence shown here is derived from an EMBL/GenBank/DDBJ whole genome shotgun (WGS) entry which is preliminary data.</text>
</comment>
<dbReference type="PIRSF" id="PIRSF000521">
    <property type="entry name" value="Transaminase_4ab_Lys_Orn"/>
    <property type="match status" value="1"/>
</dbReference>